<evidence type="ECO:0000313" key="3">
    <source>
        <dbReference type="Proteomes" id="UP000000493"/>
    </source>
</evidence>
<keyword evidence="1" id="KW-0732">Signal</keyword>
<proteinExistence type="predicted"/>
<reference evidence="2 3" key="2">
    <citation type="journal article" date="2012" name="Stand. Genomic Sci.">
        <title>Complete genome sequence of the aquatic bacterium Runella slithyformis type strain (LSU 4(T)).</title>
        <authorList>
            <person name="Copeland A."/>
            <person name="Zhang X."/>
            <person name="Misra M."/>
            <person name="Lapidus A."/>
            <person name="Nolan M."/>
            <person name="Lucas S."/>
            <person name="Deshpande S."/>
            <person name="Cheng J.F."/>
            <person name="Tapia R."/>
            <person name="Goodwin L.A."/>
            <person name="Pitluck S."/>
            <person name="Liolios K."/>
            <person name="Pagani I."/>
            <person name="Ivanova N."/>
            <person name="Mikhailova N."/>
            <person name="Pati A."/>
            <person name="Chen A."/>
            <person name="Palaniappan K."/>
            <person name="Land M."/>
            <person name="Hauser L."/>
            <person name="Pan C."/>
            <person name="Jeffries C.D."/>
            <person name="Detter J.C."/>
            <person name="Brambilla E.M."/>
            <person name="Rohde M."/>
            <person name="Djao O.D."/>
            <person name="Goker M."/>
            <person name="Sikorski J."/>
            <person name="Tindall B.J."/>
            <person name="Woyke T."/>
            <person name="Bristow J."/>
            <person name="Eisen J.A."/>
            <person name="Markowitz V."/>
            <person name="Hugenholtz P."/>
            <person name="Kyrpides N.C."/>
            <person name="Klenk H.P."/>
            <person name="Mavromatis K."/>
        </authorList>
    </citation>
    <scope>NUCLEOTIDE SEQUENCE [LARGE SCALE GENOMIC DNA]</scope>
    <source>
        <strain evidence="3">ATCC 29530 / DSM 19594 / LMG 11500 / NCIMB 11436 / LSU 4</strain>
    </source>
</reference>
<keyword evidence="3" id="KW-1185">Reference proteome</keyword>
<evidence type="ECO:0008006" key="4">
    <source>
        <dbReference type="Google" id="ProtNLM"/>
    </source>
</evidence>
<dbReference type="RefSeq" id="WP_013931153.1">
    <property type="nucleotide sequence ID" value="NC_015703.1"/>
</dbReference>
<dbReference type="KEGG" id="rsi:Runsl_5597"/>
<reference evidence="3" key="1">
    <citation type="submission" date="2011-06" db="EMBL/GenBank/DDBJ databases">
        <title>The complete genome of chromosome of Runella slithyformis DSM 19594.</title>
        <authorList>
            <consortium name="US DOE Joint Genome Institute (JGI-PGF)"/>
            <person name="Lucas S."/>
            <person name="Han J."/>
            <person name="Lapidus A."/>
            <person name="Bruce D."/>
            <person name="Goodwin L."/>
            <person name="Pitluck S."/>
            <person name="Peters L."/>
            <person name="Kyrpides N."/>
            <person name="Mavromatis K."/>
            <person name="Ivanova N."/>
            <person name="Ovchinnikova G."/>
            <person name="Zhang X."/>
            <person name="Misra M."/>
            <person name="Detter J.C."/>
            <person name="Tapia R."/>
            <person name="Han C."/>
            <person name="Land M."/>
            <person name="Hauser L."/>
            <person name="Markowitz V."/>
            <person name="Cheng J.-F."/>
            <person name="Hugenholtz P."/>
            <person name="Woyke T."/>
            <person name="Wu D."/>
            <person name="Tindall B."/>
            <person name="Faehrich R."/>
            <person name="Brambilla E."/>
            <person name="Klenk H.-P."/>
            <person name="Eisen J.A."/>
        </authorList>
    </citation>
    <scope>NUCLEOTIDE SEQUENCE [LARGE SCALE GENOMIC DNA]</scope>
    <source>
        <strain evidence="3">ATCC 29530 / DSM 19594 / LMG 11500 / NCIMB 11436 / LSU 4</strain>
    </source>
</reference>
<evidence type="ECO:0000256" key="1">
    <source>
        <dbReference type="SAM" id="SignalP"/>
    </source>
</evidence>
<protein>
    <recommendedName>
        <fullName evidence="4">Lipoprotein</fullName>
    </recommendedName>
</protein>
<accession>A0A7U3ZR79</accession>
<feature type="signal peptide" evidence="1">
    <location>
        <begin position="1"/>
        <end position="18"/>
    </location>
</feature>
<gene>
    <name evidence="2" type="ordered locus">Runsl_5597</name>
</gene>
<dbReference type="AlphaFoldDB" id="A0A7U3ZR79"/>
<dbReference type="EMBL" id="CP002859">
    <property type="protein sequence ID" value="AEI51887.1"/>
    <property type="molecule type" value="Genomic_DNA"/>
</dbReference>
<sequence>MRSTLIFFLISCLGCASAEMPQSDEILINVDDYFQFGTVGGYCPSPCNVAYRLAENTFWENTDRQNPTDFSKAVWGKLPETRLAAAQQLLKHLPRELLQFEKKEFGTSKVILDGQDYVVELKSRGKVYRWQMPSTFDSRDAVPEYVRGFQQQITETLTLLKK</sequence>
<name>A0A7U3ZR79_RUNSL</name>
<feature type="chain" id="PRO_5030907679" description="Lipoprotein" evidence="1">
    <location>
        <begin position="19"/>
        <end position="162"/>
    </location>
</feature>
<evidence type="ECO:0000313" key="2">
    <source>
        <dbReference type="EMBL" id="AEI51887.1"/>
    </source>
</evidence>
<dbReference type="Proteomes" id="UP000000493">
    <property type="component" value="Chromosome"/>
</dbReference>
<organism evidence="2 3">
    <name type="scientific">Runella slithyformis (strain ATCC 29530 / DSM 19594 / LMG 11500 / NCIMB 11436 / LSU 4)</name>
    <dbReference type="NCBI Taxonomy" id="761193"/>
    <lineage>
        <taxon>Bacteria</taxon>
        <taxon>Pseudomonadati</taxon>
        <taxon>Bacteroidota</taxon>
        <taxon>Cytophagia</taxon>
        <taxon>Cytophagales</taxon>
        <taxon>Spirosomataceae</taxon>
        <taxon>Runella</taxon>
    </lineage>
</organism>